<dbReference type="PROSITE" id="PS50109">
    <property type="entry name" value="HIS_KIN"/>
    <property type="match status" value="1"/>
</dbReference>
<dbReference type="InterPro" id="IPR005467">
    <property type="entry name" value="His_kinase_dom"/>
</dbReference>
<dbReference type="Pfam" id="PF02518">
    <property type="entry name" value="HATPase_c"/>
    <property type="match status" value="1"/>
</dbReference>
<dbReference type="AlphaFoldDB" id="A0A813ARQ7"/>
<evidence type="ECO:0000256" key="1">
    <source>
        <dbReference type="ARBA" id="ARBA00000085"/>
    </source>
</evidence>
<dbReference type="InterPro" id="IPR036890">
    <property type="entry name" value="HATPase_C_sf"/>
</dbReference>
<dbReference type="InterPro" id="IPR003594">
    <property type="entry name" value="HATPase_dom"/>
</dbReference>
<protein>
    <recommendedName>
        <fullName evidence="2">histidine kinase</fullName>
        <ecNumber evidence="2">2.7.13.3</ecNumber>
    </recommendedName>
</protein>
<evidence type="ECO:0000313" key="7">
    <source>
        <dbReference type="Proteomes" id="UP000601435"/>
    </source>
</evidence>
<dbReference type="Gene3D" id="3.30.565.10">
    <property type="entry name" value="Histidine kinase-like ATPase, C-terminal domain"/>
    <property type="match status" value="1"/>
</dbReference>
<keyword evidence="7" id="KW-1185">Reference proteome</keyword>
<dbReference type="EC" id="2.7.13.3" evidence="2"/>
<sequence length="115" mass="12716">MARLAVDKANKPLLKPGVEIKNLMAEQEQIPLVLGNTSRCTQLLYNLVMNACKFTAAGSVSISCTHLADASELEIRVVDTGVGLPPEALEKIFLPFEQDCCWVCFWGFGFLARWI</sequence>
<dbReference type="SUPFAM" id="SSF55874">
    <property type="entry name" value="ATPase domain of HSP90 chaperone/DNA topoisomerase II/histidine kinase"/>
    <property type="match status" value="1"/>
</dbReference>
<dbReference type="Proteomes" id="UP000601435">
    <property type="component" value="Unassembled WGS sequence"/>
</dbReference>
<keyword evidence="4" id="KW-0418">Kinase</keyword>
<evidence type="ECO:0000256" key="3">
    <source>
        <dbReference type="ARBA" id="ARBA00022679"/>
    </source>
</evidence>
<comment type="caution">
    <text evidence="6">The sequence shown here is derived from an EMBL/GenBank/DDBJ whole genome shotgun (WGS) entry which is preliminary data.</text>
</comment>
<dbReference type="PANTHER" id="PTHR43047">
    <property type="entry name" value="TWO-COMPONENT HISTIDINE PROTEIN KINASE"/>
    <property type="match status" value="1"/>
</dbReference>
<organism evidence="6 7">
    <name type="scientific">Symbiodinium necroappetens</name>
    <dbReference type="NCBI Taxonomy" id="1628268"/>
    <lineage>
        <taxon>Eukaryota</taxon>
        <taxon>Sar</taxon>
        <taxon>Alveolata</taxon>
        <taxon>Dinophyceae</taxon>
        <taxon>Suessiales</taxon>
        <taxon>Symbiodiniaceae</taxon>
        <taxon>Symbiodinium</taxon>
    </lineage>
</organism>
<accession>A0A813ARQ7</accession>
<dbReference type="GO" id="GO:0005886">
    <property type="term" value="C:plasma membrane"/>
    <property type="evidence" value="ECO:0007669"/>
    <property type="project" value="TreeGrafter"/>
</dbReference>
<reference evidence="6" key="1">
    <citation type="submission" date="2021-02" db="EMBL/GenBank/DDBJ databases">
        <authorList>
            <person name="Dougan E. K."/>
            <person name="Rhodes N."/>
            <person name="Thang M."/>
            <person name="Chan C."/>
        </authorList>
    </citation>
    <scope>NUCLEOTIDE SEQUENCE</scope>
</reference>
<evidence type="ECO:0000256" key="2">
    <source>
        <dbReference type="ARBA" id="ARBA00012438"/>
    </source>
</evidence>
<dbReference type="GO" id="GO:0009927">
    <property type="term" value="F:histidine phosphotransfer kinase activity"/>
    <property type="evidence" value="ECO:0007669"/>
    <property type="project" value="TreeGrafter"/>
</dbReference>
<dbReference type="EMBL" id="CAJNJA010062853">
    <property type="protein sequence ID" value="CAE7877643.1"/>
    <property type="molecule type" value="Genomic_DNA"/>
</dbReference>
<dbReference type="OrthoDB" id="427160at2759"/>
<dbReference type="GO" id="GO:0000155">
    <property type="term" value="F:phosphorelay sensor kinase activity"/>
    <property type="evidence" value="ECO:0007669"/>
    <property type="project" value="TreeGrafter"/>
</dbReference>
<dbReference type="PANTHER" id="PTHR43047:SF71">
    <property type="entry name" value="HISTIDINE KINASE CONTAINING CHEY-HOMOLOGOUS RECEIVER DOMAIN-RELATED"/>
    <property type="match status" value="1"/>
</dbReference>
<keyword evidence="3" id="KW-0808">Transferase</keyword>
<gene>
    <name evidence="6" type="primary">dhkK</name>
    <name evidence="6" type="ORF">SNEC2469_LOCUS28675</name>
</gene>
<proteinExistence type="predicted"/>
<evidence type="ECO:0000256" key="4">
    <source>
        <dbReference type="ARBA" id="ARBA00022777"/>
    </source>
</evidence>
<name>A0A813ARQ7_9DINO</name>
<feature type="domain" description="Histidine kinase" evidence="5">
    <location>
        <begin position="1"/>
        <end position="110"/>
    </location>
</feature>
<comment type="catalytic activity">
    <reaction evidence="1">
        <text>ATP + protein L-histidine = ADP + protein N-phospho-L-histidine.</text>
        <dbReference type="EC" id="2.7.13.3"/>
    </reaction>
</comment>
<evidence type="ECO:0000313" key="6">
    <source>
        <dbReference type="EMBL" id="CAE7877643.1"/>
    </source>
</evidence>
<evidence type="ECO:0000259" key="5">
    <source>
        <dbReference type="PROSITE" id="PS50109"/>
    </source>
</evidence>